<comment type="caution">
    <text evidence="2">The sequence shown here is derived from an EMBL/GenBank/DDBJ whole genome shotgun (WGS) entry which is preliminary data.</text>
</comment>
<keyword evidence="1" id="KW-0812">Transmembrane</keyword>
<dbReference type="EMBL" id="JAPDHZ010000004">
    <property type="protein sequence ID" value="MDG0793468.1"/>
    <property type="molecule type" value="Genomic_DNA"/>
</dbReference>
<organism evidence="2 3">
    <name type="scientific">Cohnella ginsengisoli</name>
    <dbReference type="NCBI Taxonomy" id="425004"/>
    <lineage>
        <taxon>Bacteria</taxon>
        <taxon>Bacillati</taxon>
        <taxon>Bacillota</taxon>
        <taxon>Bacilli</taxon>
        <taxon>Bacillales</taxon>
        <taxon>Paenibacillaceae</taxon>
        <taxon>Cohnella</taxon>
    </lineage>
</organism>
<evidence type="ECO:0000256" key="1">
    <source>
        <dbReference type="SAM" id="Phobius"/>
    </source>
</evidence>
<keyword evidence="1" id="KW-1133">Transmembrane helix</keyword>
<dbReference type="RefSeq" id="WP_277567244.1">
    <property type="nucleotide sequence ID" value="NZ_JAPDHZ010000004.1"/>
</dbReference>
<keyword evidence="3" id="KW-1185">Reference proteome</keyword>
<dbReference type="Pfam" id="PF07301">
    <property type="entry name" value="DUF1453"/>
    <property type="match status" value="1"/>
</dbReference>
<dbReference type="InterPro" id="IPR058247">
    <property type="entry name" value="DUF1453"/>
</dbReference>
<accession>A0A9X4KK38</accession>
<feature type="transmembrane region" description="Helical" evidence="1">
    <location>
        <begin position="6"/>
        <end position="22"/>
    </location>
</feature>
<feature type="transmembrane region" description="Helical" evidence="1">
    <location>
        <begin position="59"/>
        <end position="79"/>
    </location>
</feature>
<sequence length="171" mass="18955">MNQAAQYAVPILLVAFIMYRRIRRTVGFQLLRPRRLQIRIGIFSAIGVILIAAGFVHPIVFAADAAGLALGGLLAWFAIRHSIVERRSDGLYYRTHVVIESLVIALFVGRIAYRFLFAMQGAQTAANAAGGADSLQQYGRDPWTAAIFFILIAYYAGYYIYVLRAAPKRAA</sequence>
<feature type="transmembrane region" description="Helical" evidence="1">
    <location>
        <begin position="143"/>
        <end position="163"/>
    </location>
</feature>
<reference evidence="2 3" key="1">
    <citation type="submission" date="2022-10" db="EMBL/GenBank/DDBJ databases">
        <title>Comparative genomic analysis of Cohnella hashimotonis sp. nov., isolated from the International Space Station.</title>
        <authorList>
            <person name="Simpson A."/>
            <person name="Venkateswaran K."/>
        </authorList>
    </citation>
    <scope>NUCLEOTIDE SEQUENCE [LARGE SCALE GENOMIC DNA]</scope>
    <source>
        <strain evidence="2 3">DSM 18997</strain>
    </source>
</reference>
<evidence type="ECO:0000313" key="2">
    <source>
        <dbReference type="EMBL" id="MDG0793468.1"/>
    </source>
</evidence>
<keyword evidence="1" id="KW-0472">Membrane</keyword>
<name>A0A9X4KK38_9BACL</name>
<gene>
    <name evidence="2" type="ORF">OMP38_23495</name>
</gene>
<dbReference type="AlphaFoldDB" id="A0A9X4KK38"/>
<feature type="transmembrane region" description="Helical" evidence="1">
    <location>
        <begin position="36"/>
        <end position="53"/>
    </location>
</feature>
<feature type="transmembrane region" description="Helical" evidence="1">
    <location>
        <begin position="91"/>
        <end position="113"/>
    </location>
</feature>
<dbReference type="Proteomes" id="UP001153387">
    <property type="component" value="Unassembled WGS sequence"/>
</dbReference>
<proteinExistence type="predicted"/>
<evidence type="ECO:0000313" key="3">
    <source>
        <dbReference type="Proteomes" id="UP001153387"/>
    </source>
</evidence>
<protein>
    <submittedName>
        <fullName evidence="2">DUF1453 family protein</fullName>
    </submittedName>
</protein>